<feature type="compositionally biased region" description="Basic residues" evidence="2">
    <location>
        <begin position="553"/>
        <end position="574"/>
    </location>
</feature>
<dbReference type="Proteomes" id="UP000825935">
    <property type="component" value="Chromosome 4"/>
</dbReference>
<feature type="coiled-coil region" evidence="1">
    <location>
        <begin position="174"/>
        <end position="201"/>
    </location>
</feature>
<feature type="region of interest" description="Disordered" evidence="2">
    <location>
        <begin position="374"/>
        <end position="403"/>
    </location>
</feature>
<dbReference type="EMBL" id="CM035409">
    <property type="protein sequence ID" value="KAH7439517.1"/>
    <property type="molecule type" value="Genomic_DNA"/>
</dbReference>
<keyword evidence="4" id="KW-1185">Reference proteome</keyword>
<feature type="region of interest" description="Disordered" evidence="2">
    <location>
        <begin position="546"/>
        <end position="574"/>
    </location>
</feature>
<dbReference type="EMBL" id="CM035409">
    <property type="protein sequence ID" value="KAH7439513.1"/>
    <property type="molecule type" value="Genomic_DNA"/>
</dbReference>
<organism evidence="3 4">
    <name type="scientific">Ceratopteris richardii</name>
    <name type="common">Triangle waterfern</name>
    <dbReference type="NCBI Taxonomy" id="49495"/>
    <lineage>
        <taxon>Eukaryota</taxon>
        <taxon>Viridiplantae</taxon>
        <taxon>Streptophyta</taxon>
        <taxon>Embryophyta</taxon>
        <taxon>Tracheophyta</taxon>
        <taxon>Polypodiopsida</taxon>
        <taxon>Polypodiidae</taxon>
        <taxon>Polypodiales</taxon>
        <taxon>Pteridineae</taxon>
        <taxon>Pteridaceae</taxon>
        <taxon>Parkerioideae</taxon>
        <taxon>Ceratopteris</taxon>
    </lineage>
</organism>
<feature type="region of interest" description="Disordered" evidence="2">
    <location>
        <begin position="683"/>
        <end position="705"/>
    </location>
</feature>
<keyword evidence="1" id="KW-0175">Coiled coil</keyword>
<gene>
    <name evidence="3" type="ORF">KP509_04G065400</name>
</gene>
<proteinExistence type="predicted"/>
<evidence type="ECO:0000313" key="3">
    <source>
        <dbReference type="EMBL" id="KAH7439513.1"/>
    </source>
</evidence>
<dbReference type="AlphaFoldDB" id="A0A8T2V0L1"/>
<evidence type="ECO:0000256" key="2">
    <source>
        <dbReference type="SAM" id="MobiDB-lite"/>
    </source>
</evidence>
<dbReference type="EMBL" id="CM035409">
    <property type="protein sequence ID" value="KAH7439516.1"/>
    <property type="molecule type" value="Genomic_DNA"/>
</dbReference>
<dbReference type="OrthoDB" id="1910495at2759"/>
<comment type="caution">
    <text evidence="3">The sequence shown here is derived from an EMBL/GenBank/DDBJ whole genome shotgun (WGS) entry which is preliminary data.</text>
</comment>
<sequence>MADGSRSTDFCSGDPTKFWKAATTACLPPRKRLLAGLKQNGWVSSSTSYLQKGCEASCTNEELKLEVDLGEEKHDCNGNTLCSEIPTQNEDESRAVEKVVTVKNKRAIKRRKSLSVLTDCHPARNLQHELSKSFSEVKIQDKIRTNRNSIGPLLDSRWEKESLDPYERAEAARAAAASAAKEAAKARAVALEKAASAAKAALVARNILEAVVLAAQSGTSEIHPSRKSWDSYEQNKVSKDVNCKSGSGSKPSDFPYVLANKDIDSFFEKRRRHKITFNDTSNLIMSRESEKEVGVVSTFVFDPLRGDVVSNSFNDRKHIDNSKTSVSTMHAANTKASSDINKDMEHAQLDKTMSPSCSRSPAFDDEKLARQLHRAMNSSPRISRSKACSDHSRKSETAVTPTGDCSHIKYRQARGGNSAAPRKQIQKRKLQVYRAIGKSDVKMKSMMAINERLNMLQKSAEIQHMMLGSTRADFEHGNDELLLDASSTGLSGSSCTCSKESDELIVSHKINASDRSRLKANDNGCYRSNNDHNMITITDADGPVTIKSSLISRKPKSSRRRQRTGTRKHSPRSQYYRHRVDTLASWTERSKTKAMLEVTPMFMDPKDLDAEDHKSCDEDLGGMTISRLGSTLGDDDYERPMVEGSQENLFCRKLNPIAHRIRDQSQHKEGHKGQKIFRVLANGLSEGSQKRHRSIPSDLTSQIVK</sequence>
<dbReference type="EMBL" id="CM035409">
    <property type="protein sequence ID" value="KAH7439511.1"/>
    <property type="molecule type" value="Genomic_DNA"/>
</dbReference>
<dbReference type="EMBL" id="CM035409">
    <property type="protein sequence ID" value="KAH7439510.1"/>
    <property type="molecule type" value="Genomic_DNA"/>
</dbReference>
<evidence type="ECO:0000256" key="1">
    <source>
        <dbReference type="SAM" id="Coils"/>
    </source>
</evidence>
<evidence type="ECO:0000313" key="4">
    <source>
        <dbReference type="Proteomes" id="UP000825935"/>
    </source>
</evidence>
<dbReference type="PANTHER" id="PTHR35477">
    <property type="entry name" value="OS06G0728500 PROTEIN"/>
    <property type="match status" value="1"/>
</dbReference>
<name>A0A8T2V0L1_CERRI</name>
<protein>
    <submittedName>
        <fullName evidence="3">Uncharacterized protein</fullName>
    </submittedName>
</protein>
<accession>A0A8T2V0L1</accession>
<dbReference type="EMBL" id="CM035409">
    <property type="protein sequence ID" value="KAH7439514.1"/>
    <property type="molecule type" value="Genomic_DNA"/>
</dbReference>
<feature type="compositionally biased region" description="Basic and acidic residues" evidence="2">
    <location>
        <begin position="387"/>
        <end position="396"/>
    </location>
</feature>
<dbReference type="PANTHER" id="PTHR35477:SF1">
    <property type="entry name" value="OS06G0728500 PROTEIN"/>
    <property type="match status" value="1"/>
</dbReference>
<reference evidence="3" key="1">
    <citation type="submission" date="2021-08" db="EMBL/GenBank/DDBJ databases">
        <title>WGS assembly of Ceratopteris richardii.</title>
        <authorList>
            <person name="Marchant D.B."/>
            <person name="Chen G."/>
            <person name="Jenkins J."/>
            <person name="Shu S."/>
            <person name="Leebens-Mack J."/>
            <person name="Grimwood J."/>
            <person name="Schmutz J."/>
            <person name="Soltis P."/>
            <person name="Soltis D."/>
            <person name="Chen Z.-H."/>
        </authorList>
    </citation>
    <scope>NUCLEOTIDE SEQUENCE</scope>
    <source>
        <strain evidence="3">Whitten #5841</strain>
        <tissue evidence="3">Leaf</tissue>
    </source>
</reference>
<dbReference type="EMBL" id="CM035409">
    <property type="protein sequence ID" value="KAH7439515.1"/>
    <property type="molecule type" value="Genomic_DNA"/>
</dbReference>